<evidence type="ECO:0008006" key="3">
    <source>
        <dbReference type="Google" id="ProtNLM"/>
    </source>
</evidence>
<dbReference type="OrthoDB" id="7851643at2"/>
<keyword evidence="2" id="KW-1185">Reference proteome</keyword>
<sequence>MAERLVVAAACSSPEILGANLARSPLLGAGVALHEEWNAASAAQAYNRALDATTASVVILAHQDVYFPAGWERLLATRIAEVATADPNWGLIGAFGVGLDGAHIGPVWSSSLGMIVGRVPMAPVPVQSFDEMVIVLNRASGLRFDESLPGWHMYGTDIVTQARERGLGAWAVGLPCIHNDRYHEALGPDYVDCYRAMQRKWSARLPLVTPITKISRSGLHLRRDLWRARRSAGFRAGMAVGTEIAAEDLARRCGWLDLGASA</sequence>
<gene>
    <name evidence="1" type="ORF">D2N39_07930</name>
</gene>
<protein>
    <recommendedName>
        <fullName evidence="3">Glycosyltransferase</fullName>
    </recommendedName>
</protein>
<dbReference type="AlphaFoldDB" id="A0A398BPS7"/>
<accession>A0A398BPS7</accession>
<reference evidence="1 2" key="1">
    <citation type="submission" date="2018-09" db="EMBL/GenBank/DDBJ databases">
        <title>Gemmobacter lutimaris sp. nov., a marine bacterium isolated from tidal flat.</title>
        <authorList>
            <person name="Lee D.W."/>
            <person name="Yoo Y."/>
            <person name="Kim J.-J."/>
            <person name="Kim B.S."/>
        </authorList>
    </citation>
    <scope>NUCLEOTIDE SEQUENCE [LARGE SCALE GENOMIC DNA]</scope>
    <source>
        <strain evidence="1 2">YJ-T1-11</strain>
    </source>
</reference>
<organism evidence="1 2">
    <name type="scientific">Gemmobacter lutimaris</name>
    <dbReference type="NCBI Taxonomy" id="2306023"/>
    <lineage>
        <taxon>Bacteria</taxon>
        <taxon>Pseudomonadati</taxon>
        <taxon>Pseudomonadota</taxon>
        <taxon>Alphaproteobacteria</taxon>
        <taxon>Rhodobacterales</taxon>
        <taxon>Paracoccaceae</taxon>
        <taxon>Gemmobacter</taxon>
    </lineage>
</organism>
<comment type="caution">
    <text evidence="1">The sequence shown here is derived from an EMBL/GenBank/DDBJ whole genome shotgun (WGS) entry which is preliminary data.</text>
</comment>
<evidence type="ECO:0000313" key="2">
    <source>
        <dbReference type="Proteomes" id="UP000266649"/>
    </source>
</evidence>
<proteinExistence type="predicted"/>
<dbReference type="Proteomes" id="UP000266649">
    <property type="component" value="Unassembled WGS sequence"/>
</dbReference>
<dbReference type="RefSeq" id="WP_119134228.1">
    <property type="nucleotide sequence ID" value="NZ_QXXQ01000003.1"/>
</dbReference>
<name>A0A398BPS7_9RHOB</name>
<evidence type="ECO:0000313" key="1">
    <source>
        <dbReference type="EMBL" id="RID92555.1"/>
    </source>
</evidence>
<dbReference type="InterPro" id="IPR029044">
    <property type="entry name" value="Nucleotide-diphossugar_trans"/>
</dbReference>
<dbReference type="EMBL" id="QXXQ01000003">
    <property type="protein sequence ID" value="RID92555.1"/>
    <property type="molecule type" value="Genomic_DNA"/>
</dbReference>
<dbReference type="Gene3D" id="3.90.550.10">
    <property type="entry name" value="Spore Coat Polysaccharide Biosynthesis Protein SpsA, Chain A"/>
    <property type="match status" value="1"/>
</dbReference>